<keyword evidence="2" id="KW-0238">DNA-binding</keyword>
<evidence type="ECO:0000313" key="5">
    <source>
        <dbReference type="EMBL" id="GGH01106.1"/>
    </source>
</evidence>
<evidence type="ECO:0000256" key="1">
    <source>
        <dbReference type="ARBA" id="ARBA00023015"/>
    </source>
</evidence>
<dbReference type="PROSITE" id="PS01124">
    <property type="entry name" value="HTH_ARAC_FAMILY_2"/>
    <property type="match status" value="1"/>
</dbReference>
<dbReference type="PANTHER" id="PTHR46796">
    <property type="entry name" value="HTH-TYPE TRANSCRIPTIONAL ACTIVATOR RHAS-RELATED"/>
    <property type="match status" value="1"/>
</dbReference>
<gene>
    <name evidence="5" type="ORF">GCM10007420_16440</name>
</gene>
<dbReference type="RefSeq" id="WP_188452085.1">
    <property type="nucleotide sequence ID" value="NZ_BMFS01000006.1"/>
</dbReference>
<dbReference type="EMBL" id="BMFS01000006">
    <property type="protein sequence ID" value="GGH01106.1"/>
    <property type="molecule type" value="Genomic_DNA"/>
</dbReference>
<name>A0ABQ1XRF1_9PROT</name>
<organism evidence="5 6">
    <name type="scientific">Glycocaulis albus</name>
    <dbReference type="NCBI Taxonomy" id="1382801"/>
    <lineage>
        <taxon>Bacteria</taxon>
        <taxon>Pseudomonadati</taxon>
        <taxon>Pseudomonadota</taxon>
        <taxon>Alphaproteobacteria</taxon>
        <taxon>Maricaulales</taxon>
        <taxon>Maricaulaceae</taxon>
        <taxon>Glycocaulis</taxon>
    </lineage>
</organism>
<evidence type="ECO:0000259" key="4">
    <source>
        <dbReference type="PROSITE" id="PS01124"/>
    </source>
</evidence>
<feature type="domain" description="HTH araC/xylS-type" evidence="4">
    <location>
        <begin position="214"/>
        <end position="314"/>
    </location>
</feature>
<evidence type="ECO:0000256" key="3">
    <source>
        <dbReference type="ARBA" id="ARBA00023163"/>
    </source>
</evidence>
<dbReference type="Gene3D" id="1.10.10.60">
    <property type="entry name" value="Homeodomain-like"/>
    <property type="match status" value="1"/>
</dbReference>
<dbReference type="SMART" id="SM00342">
    <property type="entry name" value="HTH_ARAC"/>
    <property type="match status" value="1"/>
</dbReference>
<dbReference type="Pfam" id="PF12833">
    <property type="entry name" value="HTH_18"/>
    <property type="match status" value="1"/>
</dbReference>
<keyword evidence="1" id="KW-0805">Transcription regulation</keyword>
<dbReference type="InterPro" id="IPR020449">
    <property type="entry name" value="Tscrpt_reg_AraC-type_HTH"/>
</dbReference>
<dbReference type="PRINTS" id="PR00032">
    <property type="entry name" value="HTHARAC"/>
</dbReference>
<dbReference type="Pfam" id="PF14525">
    <property type="entry name" value="AraC_binding_2"/>
    <property type="match status" value="1"/>
</dbReference>
<reference evidence="6" key="1">
    <citation type="journal article" date="2019" name="Int. J. Syst. Evol. Microbiol.">
        <title>The Global Catalogue of Microorganisms (GCM) 10K type strain sequencing project: providing services to taxonomists for standard genome sequencing and annotation.</title>
        <authorList>
            <consortium name="The Broad Institute Genomics Platform"/>
            <consortium name="The Broad Institute Genome Sequencing Center for Infectious Disease"/>
            <person name="Wu L."/>
            <person name="Ma J."/>
        </authorList>
    </citation>
    <scope>NUCLEOTIDE SEQUENCE [LARGE SCALE GENOMIC DNA]</scope>
    <source>
        <strain evidence="6">CGMCC 1.12766</strain>
    </source>
</reference>
<keyword evidence="6" id="KW-1185">Reference proteome</keyword>
<protein>
    <recommendedName>
        <fullName evidence="4">HTH araC/xylS-type domain-containing protein</fullName>
    </recommendedName>
</protein>
<dbReference type="PANTHER" id="PTHR46796:SF6">
    <property type="entry name" value="ARAC SUBFAMILY"/>
    <property type="match status" value="1"/>
</dbReference>
<dbReference type="InterPro" id="IPR035418">
    <property type="entry name" value="AraC-bd_2"/>
</dbReference>
<sequence length="340" mass="37218">MVNTSVFCTSSAPPEARFEAWRESVGVIYEVSREGAPQGRAFHARVESLIIDGIVLNRCTAGGQSFARPAARCATDGLDHYMIQLFLAGSVEMARGRRRVNGRRGQLIALDLADTLDSVNTDFDLLNVFIPRRRLSALLRTPDSLQGVTADTGTGAGKLLADYIVSLYRSGATLGEAEEATCATVLLELAAMAFNASGESGHYQPDWHDHSLALKARMVIGRNLHVRELTPQMIASALNVSRARLYRAFRDIGGVNETIREMRLRRCFSELVSPANTHRPVANIADQWGFTDPSHFARVFRSRFGVTASDVRARQALNAMVPVAPDGPDRSYEAWIASIG</sequence>
<dbReference type="Proteomes" id="UP000648722">
    <property type="component" value="Unassembled WGS sequence"/>
</dbReference>
<proteinExistence type="predicted"/>
<accession>A0ABQ1XRF1</accession>
<comment type="caution">
    <text evidence="5">The sequence shown here is derived from an EMBL/GenBank/DDBJ whole genome shotgun (WGS) entry which is preliminary data.</text>
</comment>
<evidence type="ECO:0000256" key="2">
    <source>
        <dbReference type="ARBA" id="ARBA00023125"/>
    </source>
</evidence>
<keyword evidence="3" id="KW-0804">Transcription</keyword>
<dbReference type="InterPro" id="IPR050204">
    <property type="entry name" value="AraC_XylS_family_regulators"/>
</dbReference>
<dbReference type="InterPro" id="IPR009057">
    <property type="entry name" value="Homeodomain-like_sf"/>
</dbReference>
<dbReference type="InterPro" id="IPR018060">
    <property type="entry name" value="HTH_AraC"/>
</dbReference>
<evidence type="ECO:0000313" key="6">
    <source>
        <dbReference type="Proteomes" id="UP000648722"/>
    </source>
</evidence>
<dbReference type="SUPFAM" id="SSF46689">
    <property type="entry name" value="Homeodomain-like"/>
    <property type="match status" value="1"/>
</dbReference>